<dbReference type="OrthoDB" id="671595at2759"/>
<dbReference type="Gene3D" id="3.30.497.10">
    <property type="entry name" value="Antithrombin, subunit I, domain 2"/>
    <property type="match status" value="1"/>
</dbReference>
<dbReference type="Pfam" id="PF00079">
    <property type="entry name" value="Serpin"/>
    <property type="match status" value="1"/>
</dbReference>
<reference evidence="4 5" key="1">
    <citation type="submission" date="2016-04" db="EMBL/GenBank/DDBJ databases">
        <title>The genome of Intoshia linei affirms orthonectids as highly simplified spiralians.</title>
        <authorList>
            <person name="Mikhailov K.V."/>
            <person name="Slusarev G.S."/>
            <person name="Nikitin M.A."/>
            <person name="Logacheva M.D."/>
            <person name="Penin A."/>
            <person name="Aleoshin V."/>
            <person name="Panchin Y.V."/>
        </authorList>
    </citation>
    <scope>NUCLEOTIDE SEQUENCE [LARGE SCALE GENOMIC DNA]</scope>
    <source>
        <strain evidence="4">Intl2013</strain>
        <tissue evidence="4">Whole animal</tissue>
    </source>
</reference>
<dbReference type="EMBL" id="LWCA01000734">
    <property type="protein sequence ID" value="OAF67152.1"/>
    <property type="molecule type" value="Genomic_DNA"/>
</dbReference>
<dbReference type="PANTHER" id="PTHR11461">
    <property type="entry name" value="SERINE PROTEASE INHIBITOR, SERPIN"/>
    <property type="match status" value="1"/>
</dbReference>
<dbReference type="InterPro" id="IPR036186">
    <property type="entry name" value="Serpin_sf"/>
</dbReference>
<gene>
    <name evidence="4" type="ORF">A3Q56_05124</name>
</gene>
<comment type="caution">
    <text evidence="4">The sequence shown here is derived from an EMBL/GenBank/DDBJ whole genome shotgun (WGS) entry which is preliminary data.</text>
</comment>
<evidence type="ECO:0000256" key="2">
    <source>
        <dbReference type="RuleBase" id="RU000411"/>
    </source>
</evidence>
<dbReference type="InterPro" id="IPR000215">
    <property type="entry name" value="Serpin_fam"/>
</dbReference>
<dbReference type="AlphaFoldDB" id="A0A177B089"/>
<accession>A0A177B089</accession>
<dbReference type="GO" id="GO:0004867">
    <property type="term" value="F:serine-type endopeptidase inhibitor activity"/>
    <property type="evidence" value="ECO:0007669"/>
    <property type="project" value="InterPro"/>
</dbReference>
<feature type="domain" description="Serpin" evidence="3">
    <location>
        <begin position="1"/>
        <end position="355"/>
    </location>
</feature>
<dbReference type="InterPro" id="IPR042178">
    <property type="entry name" value="Serpin_sf_1"/>
</dbReference>
<evidence type="ECO:0000313" key="5">
    <source>
        <dbReference type="Proteomes" id="UP000078046"/>
    </source>
</evidence>
<dbReference type="GO" id="GO:0005615">
    <property type="term" value="C:extracellular space"/>
    <property type="evidence" value="ECO:0007669"/>
    <property type="project" value="InterPro"/>
</dbReference>
<proteinExistence type="inferred from homology"/>
<evidence type="ECO:0000259" key="3">
    <source>
        <dbReference type="SMART" id="SM00093"/>
    </source>
</evidence>
<dbReference type="SUPFAM" id="SSF56574">
    <property type="entry name" value="Serpins"/>
    <property type="match status" value="1"/>
</dbReference>
<evidence type="ECO:0000313" key="4">
    <source>
        <dbReference type="EMBL" id="OAF67152.1"/>
    </source>
</evidence>
<name>A0A177B089_9BILA</name>
<dbReference type="SMART" id="SM00093">
    <property type="entry name" value="SERPIN"/>
    <property type="match status" value="1"/>
</dbReference>
<keyword evidence="5" id="KW-1185">Reference proteome</keyword>
<comment type="similarity">
    <text evidence="1 2">Belongs to the serpin family.</text>
</comment>
<organism evidence="4 5">
    <name type="scientific">Intoshia linei</name>
    <dbReference type="NCBI Taxonomy" id="1819745"/>
    <lineage>
        <taxon>Eukaryota</taxon>
        <taxon>Metazoa</taxon>
        <taxon>Spiralia</taxon>
        <taxon>Lophotrochozoa</taxon>
        <taxon>Mesozoa</taxon>
        <taxon>Orthonectida</taxon>
        <taxon>Rhopaluridae</taxon>
        <taxon>Intoshia</taxon>
    </lineage>
</organism>
<dbReference type="Gene3D" id="2.30.39.10">
    <property type="entry name" value="Alpha-1-antitrypsin, domain 1"/>
    <property type="match status" value="1"/>
</dbReference>
<protein>
    <recommendedName>
        <fullName evidence="3">Serpin domain-containing protein</fullName>
    </recommendedName>
</protein>
<dbReference type="Proteomes" id="UP000078046">
    <property type="component" value="Unassembled WGS sequence"/>
</dbReference>
<evidence type="ECO:0000256" key="1">
    <source>
        <dbReference type="ARBA" id="ARBA00009500"/>
    </source>
</evidence>
<dbReference type="PANTHER" id="PTHR11461:SF211">
    <property type="entry name" value="GH10112P-RELATED"/>
    <property type="match status" value="1"/>
</dbReference>
<sequence>MELMIEKSETENVCFSELSIKMILSMIYYAVPIKDRGEFLKYENVDAPFDWLSKFSNKFQKFDEKTQNKTNNVEFSFANKFYIGDGFNIKKCYLESLNDIGINCDNIETLDFSKSGEIAKINQYVSERTHNRINDLIPDGAINESTRSVIINAIYIKALFKHPFNKELTDKQNFTSFGLSVDKVDTMHVTASLQYIKNDFYTLVELPYSIEGLSLFIIQPHKLHNLNANWIDTFDLNAKFGKVHLSLPKFNATSKIALKSLLIKLGIKKIFSHSANLTLLSDEALFVSRIYHMANIEVDETGTTAAAGTGAIINLKMGTPTKVIDIKIDSSFYAFLFYKVDGIGNILFNSFIQNPNF</sequence>
<dbReference type="InterPro" id="IPR042185">
    <property type="entry name" value="Serpin_sf_2"/>
</dbReference>
<dbReference type="CDD" id="cd00172">
    <property type="entry name" value="serpin"/>
    <property type="match status" value="1"/>
</dbReference>
<dbReference type="InterPro" id="IPR023796">
    <property type="entry name" value="Serpin_dom"/>
</dbReference>